<reference evidence="1" key="1">
    <citation type="submission" date="2020-06" db="EMBL/GenBank/DDBJ databases">
        <authorList>
            <person name="Li T."/>
            <person name="Hu X."/>
            <person name="Zhang T."/>
            <person name="Song X."/>
            <person name="Zhang H."/>
            <person name="Dai N."/>
            <person name="Sheng W."/>
            <person name="Hou X."/>
            <person name="Wei L."/>
        </authorList>
    </citation>
    <scope>NUCLEOTIDE SEQUENCE</scope>
    <source>
        <strain evidence="1">G02</strain>
        <tissue evidence="1">Leaf</tissue>
    </source>
</reference>
<evidence type="ECO:0000313" key="1">
    <source>
        <dbReference type="EMBL" id="KAL0378639.1"/>
    </source>
</evidence>
<dbReference type="AlphaFoldDB" id="A0AAW2RF27"/>
<sequence>MAAMKPTSERRSETFQVENLETSIKSPIDTYNEYCIHWMSIVFSATNIGRLCNFSGLVDKIVLEVWSV</sequence>
<reference evidence="1" key="2">
    <citation type="journal article" date="2024" name="Plant">
        <title>Genomic evolution and insights into agronomic trait innovations of Sesamum species.</title>
        <authorList>
            <person name="Miao H."/>
            <person name="Wang L."/>
            <person name="Qu L."/>
            <person name="Liu H."/>
            <person name="Sun Y."/>
            <person name="Le M."/>
            <person name="Wang Q."/>
            <person name="Wei S."/>
            <person name="Zheng Y."/>
            <person name="Lin W."/>
            <person name="Duan Y."/>
            <person name="Cao H."/>
            <person name="Xiong S."/>
            <person name="Wang X."/>
            <person name="Wei L."/>
            <person name="Li C."/>
            <person name="Ma Q."/>
            <person name="Ju M."/>
            <person name="Zhao R."/>
            <person name="Li G."/>
            <person name="Mu C."/>
            <person name="Tian Q."/>
            <person name="Mei H."/>
            <person name="Zhang T."/>
            <person name="Gao T."/>
            <person name="Zhang H."/>
        </authorList>
    </citation>
    <scope>NUCLEOTIDE SEQUENCE</scope>
    <source>
        <strain evidence="1">G02</strain>
    </source>
</reference>
<accession>A0AAW2RF27</accession>
<dbReference type="EMBL" id="JACGWJ010000013">
    <property type="protein sequence ID" value="KAL0378639.1"/>
    <property type="molecule type" value="Genomic_DNA"/>
</dbReference>
<name>A0AAW2RF27_SESRA</name>
<proteinExistence type="predicted"/>
<gene>
    <name evidence="1" type="ORF">Sradi_3169400</name>
</gene>
<organism evidence="1">
    <name type="scientific">Sesamum radiatum</name>
    <name type="common">Black benniseed</name>
    <dbReference type="NCBI Taxonomy" id="300843"/>
    <lineage>
        <taxon>Eukaryota</taxon>
        <taxon>Viridiplantae</taxon>
        <taxon>Streptophyta</taxon>
        <taxon>Embryophyta</taxon>
        <taxon>Tracheophyta</taxon>
        <taxon>Spermatophyta</taxon>
        <taxon>Magnoliopsida</taxon>
        <taxon>eudicotyledons</taxon>
        <taxon>Gunneridae</taxon>
        <taxon>Pentapetalae</taxon>
        <taxon>asterids</taxon>
        <taxon>lamiids</taxon>
        <taxon>Lamiales</taxon>
        <taxon>Pedaliaceae</taxon>
        <taxon>Sesamum</taxon>
    </lineage>
</organism>
<comment type="caution">
    <text evidence="1">The sequence shown here is derived from an EMBL/GenBank/DDBJ whole genome shotgun (WGS) entry which is preliminary data.</text>
</comment>
<protein>
    <submittedName>
        <fullName evidence="1">Uncharacterized protein</fullName>
    </submittedName>
</protein>